<organism evidence="2 3">
    <name type="scientific">Candidatus Roizmanbacteria bacterium GW2011_GWA2_37_7</name>
    <dbReference type="NCBI Taxonomy" id="1618481"/>
    <lineage>
        <taxon>Bacteria</taxon>
        <taxon>Candidatus Roizmaniibacteriota</taxon>
    </lineage>
</organism>
<gene>
    <name evidence="2" type="ORF">US54_C0021G0007</name>
</gene>
<sequence length="51" mass="5723">MDTDYTSIDVDAFKKRFVNQSKSNILFIVIAILTIIVLGLLVVILMQRPGV</sequence>
<evidence type="ECO:0000313" key="2">
    <source>
        <dbReference type="EMBL" id="KKQ37980.1"/>
    </source>
</evidence>
<keyword evidence="1" id="KW-1133">Transmembrane helix</keyword>
<protein>
    <submittedName>
        <fullName evidence="2">Uncharacterized protein</fullName>
    </submittedName>
</protein>
<feature type="transmembrane region" description="Helical" evidence="1">
    <location>
        <begin position="25"/>
        <end position="46"/>
    </location>
</feature>
<evidence type="ECO:0000256" key="1">
    <source>
        <dbReference type="SAM" id="Phobius"/>
    </source>
</evidence>
<dbReference type="Proteomes" id="UP000034471">
    <property type="component" value="Unassembled WGS sequence"/>
</dbReference>
<proteinExistence type="predicted"/>
<evidence type="ECO:0000313" key="3">
    <source>
        <dbReference type="Proteomes" id="UP000034471"/>
    </source>
</evidence>
<reference evidence="2 3" key="1">
    <citation type="journal article" date="2015" name="Nature">
        <title>rRNA introns, odd ribosomes, and small enigmatic genomes across a large radiation of phyla.</title>
        <authorList>
            <person name="Brown C.T."/>
            <person name="Hug L.A."/>
            <person name="Thomas B.C."/>
            <person name="Sharon I."/>
            <person name="Castelle C.J."/>
            <person name="Singh A."/>
            <person name="Wilkins M.J."/>
            <person name="Williams K.H."/>
            <person name="Banfield J.F."/>
        </authorList>
    </citation>
    <scope>NUCLEOTIDE SEQUENCE [LARGE SCALE GENOMIC DNA]</scope>
</reference>
<accession>A0A0G0HHF1</accession>
<keyword evidence="1" id="KW-0472">Membrane</keyword>
<keyword evidence="1" id="KW-0812">Transmembrane</keyword>
<comment type="caution">
    <text evidence="2">The sequence shown here is derived from an EMBL/GenBank/DDBJ whole genome shotgun (WGS) entry which is preliminary data.</text>
</comment>
<dbReference type="AlphaFoldDB" id="A0A0G0HHF1"/>
<name>A0A0G0HHF1_9BACT</name>
<dbReference type="EMBL" id="LBTJ01000021">
    <property type="protein sequence ID" value="KKQ37980.1"/>
    <property type="molecule type" value="Genomic_DNA"/>
</dbReference>
<dbReference type="STRING" id="1618481.US54_C0021G0007"/>